<name>A0AAN9JXB2_CANGL</name>
<accession>A0AAN9JXB2</accession>
<comment type="caution">
    <text evidence="1">The sequence shown here is derived from an EMBL/GenBank/DDBJ whole genome shotgun (WGS) entry which is preliminary data.</text>
</comment>
<protein>
    <submittedName>
        <fullName evidence="1">Uncharacterized protein</fullName>
    </submittedName>
</protein>
<dbReference type="Proteomes" id="UP001367508">
    <property type="component" value="Unassembled WGS sequence"/>
</dbReference>
<keyword evidence="2" id="KW-1185">Reference proteome</keyword>
<gene>
    <name evidence="1" type="ORF">VNO77_44781</name>
</gene>
<sequence>MYWLKGYCLSLILENSCWKFGILPCEACVVWLVLLESLIWVCFVVSSSASLLDHCKVVPLLFIFSIFKVMHLQEVFVSMTILDSELLEKLSVW</sequence>
<dbReference type="EMBL" id="JAYMYQ010000011">
    <property type="protein sequence ID" value="KAK7306822.1"/>
    <property type="molecule type" value="Genomic_DNA"/>
</dbReference>
<organism evidence="1 2">
    <name type="scientific">Canavalia gladiata</name>
    <name type="common">Sword bean</name>
    <name type="synonym">Dolichos gladiatus</name>
    <dbReference type="NCBI Taxonomy" id="3824"/>
    <lineage>
        <taxon>Eukaryota</taxon>
        <taxon>Viridiplantae</taxon>
        <taxon>Streptophyta</taxon>
        <taxon>Embryophyta</taxon>
        <taxon>Tracheophyta</taxon>
        <taxon>Spermatophyta</taxon>
        <taxon>Magnoliopsida</taxon>
        <taxon>eudicotyledons</taxon>
        <taxon>Gunneridae</taxon>
        <taxon>Pentapetalae</taxon>
        <taxon>rosids</taxon>
        <taxon>fabids</taxon>
        <taxon>Fabales</taxon>
        <taxon>Fabaceae</taxon>
        <taxon>Papilionoideae</taxon>
        <taxon>50 kb inversion clade</taxon>
        <taxon>NPAAA clade</taxon>
        <taxon>indigoferoid/millettioid clade</taxon>
        <taxon>Phaseoleae</taxon>
        <taxon>Canavalia</taxon>
    </lineage>
</organism>
<dbReference type="AlphaFoldDB" id="A0AAN9JXB2"/>
<evidence type="ECO:0000313" key="2">
    <source>
        <dbReference type="Proteomes" id="UP001367508"/>
    </source>
</evidence>
<proteinExistence type="predicted"/>
<reference evidence="1 2" key="1">
    <citation type="submission" date="2024-01" db="EMBL/GenBank/DDBJ databases">
        <title>The genomes of 5 underutilized Papilionoideae crops provide insights into root nodulation and disease resistanc.</title>
        <authorList>
            <person name="Jiang F."/>
        </authorList>
    </citation>
    <scope>NUCLEOTIDE SEQUENCE [LARGE SCALE GENOMIC DNA]</scope>
    <source>
        <strain evidence="1">LVBAO_FW01</strain>
        <tissue evidence="1">Leaves</tissue>
    </source>
</reference>
<evidence type="ECO:0000313" key="1">
    <source>
        <dbReference type="EMBL" id="KAK7306822.1"/>
    </source>
</evidence>